<dbReference type="SUPFAM" id="SSF56601">
    <property type="entry name" value="beta-lactamase/transpeptidase-like"/>
    <property type="match status" value="1"/>
</dbReference>
<evidence type="ECO:0000259" key="3">
    <source>
        <dbReference type="Pfam" id="PF13354"/>
    </source>
</evidence>
<dbReference type="Pfam" id="PF13354">
    <property type="entry name" value="Beta-lactamase2"/>
    <property type="match status" value="1"/>
</dbReference>
<dbReference type="Proteomes" id="UP001596171">
    <property type="component" value="Unassembled WGS sequence"/>
</dbReference>
<keyword evidence="2" id="KW-0732">Signal</keyword>
<protein>
    <submittedName>
        <fullName evidence="4">Serine hydrolase</fullName>
    </submittedName>
</protein>
<evidence type="ECO:0000313" key="5">
    <source>
        <dbReference type="Proteomes" id="UP001596171"/>
    </source>
</evidence>
<feature type="region of interest" description="Disordered" evidence="1">
    <location>
        <begin position="54"/>
        <end position="118"/>
    </location>
</feature>
<dbReference type="RefSeq" id="WP_171002376.1">
    <property type="nucleotide sequence ID" value="NZ_BJDI01000018.1"/>
</dbReference>
<feature type="signal peptide" evidence="2">
    <location>
        <begin position="1"/>
        <end position="31"/>
    </location>
</feature>
<dbReference type="EMBL" id="JBHSSE010000010">
    <property type="protein sequence ID" value="MFC6201219.1"/>
    <property type="molecule type" value="Genomic_DNA"/>
</dbReference>
<keyword evidence="4" id="KW-0378">Hydrolase</keyword>
<dbReference type="InterPro" id="IPR045155">
    <property type="entry name" value="Beta-lactam_cat"/>
</dbReference>
<sequence length="547" mass="60298">MKKNVRLWRTTLSLWGVLGGLMLCTPVMVKAATTNATSTVNSSAKVTPSAAKSSAVANQSKATSSVAKSSNVTTRAKVTSATARSSQVSSQASSSRKTSSSSQATSSSVKPKPVYTTRTTTKSMKAQAFFTIKDGYTYAISGPTSHVTMKDNHKLSNYNQTTWTATAQTDVKSPNGHVTRYYLVKNARNGAQGWVATANLKAGRNYQVSSIRGLKTRNYVYAKADKVYQLSGKPAAMKWIHGKSLAKNQTYKATKQRTYYRQGKAYIYYYVTSTKGVKGWVWHKRLKPGTYYDVAKKQRAIKSQLQKYLNSVTKDGTSEVAFYNLSPVKGSKAAKAAHPTIYSAGKLAVNSRGSHVTTSASTYKLYIAAYVLHLKQQHKWSWSKANTKGMRNMILISDNNYPVSILNRYGRSNINHWLASQGYYGNPFSRVRNTRTTANSLVKVLRDLQDGKRAFSNKSDRGKVLSLMGKQVYRRGIPTGAAQAMRGTKVQDKVGFLNDNNGDAGIVTMPNGQRYILAVLTWGHHQSGFSGYPRIAKITKNVQKIVY</sequence>
<evidence type="ECO:0000256" key="2">
    <source>
        <dbReference type="SAM" id="SignalP"/>
    </source>
</evidence>
<feature type="compositionally biased region" description="Low complexity" evidence="1">
    <location>
        <begin position="78"/>
        <end position="110"/>
    </location>
</feature>
<evidence type="ECO:0000313" key="4">
    <source>
        <dbReference type="EMBL" id="MFC6201219.1"/>
    </source>
</evidence>
<dbReference type="InterPro" id="IPR012338">
    <property type="entry name" value="Beta-lactam/transpept-like"/>
</dbReference>
<feature type="chain" id="PRO_5046360760" evidence="2">
    <location>
        <begin position="32"/>
        <end position="547"/>
    </location>
</feature>
<name>A0ABW1SIV2_9LACO</name>
<evidence type="ECO:0000256" key="1">
    <source>
        <dbReference type="SAM" id="MobiDB-lite"/>
    </source>
</evidence>
<feature type="compositionally biased region" description="Polar residues" evidence="1">
    <location>
        <begin position="54"/>
        <end position="77"/>
    </location>
</feature>
<proteinExistence type="predicted"/>
<organism evidence="4 5">
    <name type="scientific">Lactiplantibacillus nangangensis</name>
    <dbReference type="NCBI Taxonomy" id="2559917"/>
    <lineage>
        <taxon>Bacteria</taxon>
        <taxon>Bacillati</taxon>
        <taxon>Bacillota</taxon>
        <taxon>Bacilli</taxon>
        <taxon>Lactobacillales</taxon>
        <taxon>Lactobacillaceae</taxon>
        <taxon>Lactiplantibacillus</taxon>
    </lineage>
</organism>
<reference evidence="5" key="1">
    <citation type="journal article" date="2019" name="Int. J. Syst. Evol. Microbiol.">
        <title>The Global Catalogue of Microorganisms (GCM) 10K type strain sequencing project: providing services to taxonomists for standard genome sequencing and annotation.</title>
        <authorList>
            <consortium name="The Broad Institute Genomics Platform"/>
            <consortium name="The Broad Institute Genome Sequencing Center for Infectious Disease"/>
            <person name="Wu L."/>
            <person name="Ma J."/>
        </authorList>
    </citation>
    <scope>NUCLEOTIDE SEQUENCE [LARGE SCALE GENOMIC DNA]</scope>
    <source>
        <strain evidence="5">CCM 8930</strain>
    </source>
</reference>
<dbReference type="GO" id="GO:0016787">
    <property type="term" value="F:hydrolase activity"/>
    <property type="evidence" value="ECO:0007669"/>
    <property type="project" value="UniProtKB-KW"/>
</dbReference>
<gene>
    <name evidence="4" type="ORF">ACFP1L_04800</name>
</gene>
<feature type="domain" description="Beta-lactamase class A catalytic" evidence="3">
    <location>
        <begin position="390"/>
        <end position="521"/>
    </location>
</feature>
<keyword evidence="5" id="KW-1185">Reference proteome</keyword>
<dbReference type="Gene3D" id="3.40.710.10">
    <property type="entry name" value="DD-peptidase/beta-lactamase superfamily"/>
    <property type="match status" value="1"/>
</dbReference>
<comment type="caution">
    <text evidence="4">The sequence shown here is derived from an EMBL/GenBank/DDBJ whole genome shotgun (WGS) entry which is preliminary data.</text>
</comment>
<accession>A0ABW1SIV2</accession>